<accession>A0A3D8IZ11</accession>
<evidence type="ECO:0000259" key="2">
    <source>
        <dbReference type="Pfam" id="PF25202"/>
    </source>
</evidence>
<dbReference type="AlphaFoldDB" id="A0A3D8IZ11"/>
<dbReference type="Pfam" id="PF25202">
    <property type="entry name" value="DUF7834"/>
    <property type="match status" value="1"/>
</dbReference>
<name>A0A3D8IZ11_9HELI</name>
<dbReference type="RefSeq" id="WP_115569840.1">
    <property type="nucleotide sequence ID" value="NZ_NXLV01000011.1"/>
</dbReference>
<evidence type="ECO:0000313" key="3">
    <source>
        <dbReference type="EMBL" id="RDU70293.1"/>
    </source>
</evidence>
<dbReference type="InterPro" id="IPR057156">
    <property type="entry name" value="DUF7834"/>
</dbReference>
<dbReference type="Pfam" id="PF03235">
    <property type="entry name" value="GmrSD_N"/>
    <property type="match status" value="1"/>
</dbReference>
<dbReference type="PANTHER" id="PTHR35149:SF2">
    <property type="entry name" value="DUF262 DOMAIN-CONTAINING PROTEIN"/>
    <property type="match status" value="1"/>
</dbReference>
<organism evidence="3 4">
    <name type="scientific">Helicobacter brantae</name>
    <dbReference type="NCBI Taxonomy" id="375927"/>
    <lineage>
        <taxon>Bacteria</taxon>
        <taxon>Pseudomonadati</taxon>
        <taxon>Campylobacterota</taxon>
        <taxon>Epsilonproteobacteria</taxon>
        <taxon>Campylobacterales</taxon>
        <taxon>Helicobacteraceae</taxon>
        <taxon>Helicobacter</taxon>
    </lineage>
</organism>
<feature type="domain" description="DUF7834" evidence="2">
    <location>
        <begin position="242"/>
        <end position="364"/>
    </location>
</feature>
<feature type="domain" description="GmrSD restriction endonucleases N-terminal" evidence="1">
    <location>
        <begin position="13"/>
        <end position="170"/>
    </location>
</feature>
<proteinExistence type="predicted"/>
<dbReference type="OrthoDB" id="9798761at2"/>
<dbReference type="PANTHER" id="PTHR35149">
    <property type="entry name" value="SLL5132 PROTEIN"/>
    <property type="match status" value="1"/>
</dbReference>
<evidence type="ECO:0000259" key="1">
    <source>
        <dbReference type="Pfam" id="PF03235"/>
    </source>
</evidence>
<comment type="caution">
    <text evidence="3">The sequence shown here is derived from an EMBL/GenBank/DDBJ whole genome shotgun (WGS) entry which is preliminary data.</text>
</comment>
<protein>
    <submittedName>
        <fullName evidence="3">Uncharacterized protein</fullName>
    </submittedName>
</protein>
<gene>
    <name evidence="3" type="ORF">CQA58_06100</name>
</gene>
<dbReference type="EMBL" id="NXLV01000011">
    <property type="protein sequence ID" value="RDU70293.1"/>
    <property type="molecule type" value="Genomic_DNA"/>
</dbReference>
<reference evidence="3 4" key="1">
    <citation type="submission" date="2018-04" db="EMBL/GenBank/DDBJ databases">
        <title>Novel Campyloabacter and Helicobacter Species and Strains.</title>
        <authorList>
            <person name="Mannion A.J."/>
            <person name="Shen Z."/>
            <person name="Fox J.G."/>
        </authorList>
    </citation>
    <scope>NUCLEOTIDE SEQUENCE [LARGE SCALE GENOMIC DNA]</scope>
    <source>
        <strain evidence="3 4">MIT 04-9366</strain>
    </source>
</reference>
<dbReference type="InterPro" id="IPR004919">
    <property type="entry name" value="GmrSD_N"/>
</dbReference>
<evidence type="ECO:0000313" key="4">
    <source>
        <dbReference type="Proteomes" id="UP000257045"/>
    </source>
</evidence>
<keyword evidence="4" id="KW-1185">Reference proteome</keyword>
<sequence>MRVEALSLREIFELKIFIPPYKQDYVWREKVCKELLEDIFSGFEGKMYMGSLEFLKCEDGCEIIDGLQRLGTLSLILKTLGIESGFGELGVEEEKIKKFISEKLREKVGIGECIMKNLEFCCVFYDSDDECPSFDKKQSKEQEAYERIKIYHLGKMIEKNEGEIENYSKKFDEIVQRADGRRGRKLFYELLSLGRVWIRDKSSERVRGDEGFSEWVYQEFCPNIGKEFERFRAVSYQDMGILRDFGEGRGFFEYLFYFDSLLDKVEEMSIWRELKKHSKYLRFIYELMMLVYLDKFRESNLAIAHLWIFRCVYSLPLQQKITRSSARDWGKELLAILYHSGSEREAIFRLSKKIESNKKKEKLKNKELYTIKTKEREQYHIPKFGGEQ</sequence>
<dbReference type="Proteomes" id="UP000257045">
    <property type="component" value="Unassembled WGS sequence"/>
</dbReference>